<evidence type="ECO:0000313" key="2">
    <source>
        <dbReference type="Proteomes" id="UP000031586"/>
    </source>
</evidence>
<proteinExistence type="predicted"/>
<evidence type="ECO:0008006" key="3">
    <source>
        <dbReference type="Google" id="ProtNLM"/>
    </source>
</evidence>
<evidence type="ECO:0000313" key="1">
    <source>
        <dbReference type="EMBL" id="KIF54738.1"/>
    </source>
</evidence>
<reference evidence="1 2" key="1">
    <citation type="submission" date="2014-07" db="EMBL/GenBank/DDBJ databases">
        <title>Unique and conserved regions in Vibrio harveyi and related species in comparison with the shrimp pathogen Vibrio harveyi CAIM 1792.</title>
        <authorList>
            <person name="Espinoza-Valles I."/>
            <person name="Vora G."/>
            <person name="Leekitcharoenphon P."/>
            <person name="Ussery D."/>
            <person name="Hoj L."/>
            <person name="Gomez-Gil B."/>
        </authorList>
    </citation>
    <scope>NUCLEOTIDE SEQUENCE [LARGE SCALE GENOMIC DNA]</scope>
    <source>
        <strain evidence="2">CAIM 1854 / LMG 25443</strain>
    </source>
</reference>
<gene>
    <name evidence="1" type="ORF">H735_02055</name>
</gene>
<name>A0A0C1VXA9_9VIBR</name>
<comment type="caution">
    <text evidence="1">The sequence shown here is derived from an EMBL/GenBank/DDBJ whole genome shotgun (WGS) entry which is preliminary data.</text>
</comment>
<dbReference type="EMBL" id="JPRD01000005">
    <property type="protein sequence ID" value="KIF54738.1"/>
    <property type="molecule type" value="Genomic_DNA"/>
</dbReference>
<dbReference type="PATRIC" id="fig|1229493.5.peg.4393"/>
<dbReference type="AlphaFoldDB" id="A0A0C1VXA9"/>
<protein>
    <recommendedName>
        <fullName evidence="3">Nitrate/nitrite sensing protein domain-containing protein</fullName>
    </recommendedName>
</protein>
<accession>A0A0C1VXA9</accession>
<dbReference type="RefSeq" id="WP_020196385.1">
    <property type="nucleotide sequence ID" value="NZ_BAOH01000052.1"/>
</dbReference>
<dbReference type="Proteomes" id="UP000031586">
    <property type="component" value="Unassembled WGS sequence"/>
</dbReference>
<organism evidence="1 2">
    <name type="scientific">Vibrio owensii CAIM 1854 = LMG 25443</name>
    <dbReference type="NCBI Taxonomy" id="1229493"/>
    <lineage>
        <taxon>Bacteria</taxon>
        <taxon>Pseudomonadati</taxon>
        <taxon>Pseudomonadota</taxon>
        <taxon>Gammaproteobacteria</taxon>
        <taxon>Vibrionales</taxon>
        <taxon>Vibrionaceae</taxon>
        <taxon>Vibrio</taxon>
    </lineage>
</organism>
<sequence>MFVLISTLISIAILAGIYHLAAKREKQHARKYQLLTLLRDVVHLLRRHRAVTHYSIQYQQHHEKEIEQIHQELDYKLHQLVETSRFENKPMYRVLQIKIDKLMEQWQDNTVARNQMEHGKLIRHSLFLMDEVTIAWLAIAQRDELHDEYHMNWQTVIDSLETLTQLRISIQDLQDRGGPERMRNYAAVMIRRLNQLAVISPLSVASPMSARSIQSLNEYIEGEILSLSEEELYDITSDLSLTVFNTYDQMLSDIIETLYLPLPRLSLA</sequence>